<dbReference type="InterPro" id="IPR002155">
    <property type="entry name" value="Thiolase"/>
</dbReference>
<keyword evidence="1" id="KW-0414">Isoprene biosynthesis</keyword>
<keyword evidence="5" id="KW-1185">Reference proteome</keyword>
<dbReference type="PIRSF" id="PIRSF000429">
    <property type="entry name" value="Ac-CoA_Ac_transf"/>
    <property type="match status" value="1"/>
</dbReference>
<sequence>MIVGFSGKLYKKYEKDGIELLKEAIDEALEMAGLTYSDIDGIMANIGRGSFHGNKTYLNPPAQIGEYFGIKPKIIDHVQYGGPSVLAMIYRAYKAISAGDADTILCVQGGKISHIRDSNQFQKTDIIDSPFDDFIKVYDQMSPISDYAMVAYRHSKLFGTTDEQRALVAVMQRYNAINNQKAMFRDPITVKDVLASRIVSYPLHLLEIVYPIDGFHVFVVSKRTSKSALRNIDILAYGEAHWPNPPAEWDDIIYTPTIESAKRASFNLNRVDAFELYDSFTITVMLQMEDIGLVEKGKVGHFVESHDLTYKGDVPINTGGGSLNTGQPAYMSGGVILEEALLQLNNMANGHQVSDANVIFLNGIGWWSRRHTVTLVLGEKK</sequence>
<evidence type="ECO:0000256" key="1">
    <source>
        <dbReference type="ARBA" id="ARBA00023229"/>
    </source>
</evidence>
<dbReference type="CDD" id="cd00829">
    <property type="entry name" value="SCP-x_thiolase"/>
    <property type="match status" value="1"/>
</dbReference>
<dbReference type="Pfam" id="PF00108">
    <property type="entry name" value="Thiolase_N"/>
    <property type="match status" value="1"/>
</dbReference>
<accession>A0AAX4L492</accession>
<reference evidence="4 5" key="1">
    <citation type="submission" date="2024-02" db="EMBL/GenBank/DDBJ databases">
        <title>STSV induces naive adaptation in Sulfolobus.</title>
        <authorList>
            <person name="Xiang X."/>
            <person name="Song M."/>
        </authorList>
    </citation>
    <scope>NUCLEOTIDE SEQUENCE [LARGE SCALE GENOMIC DNA]</scope>
    <source>
        <strain evidence="4 5">RT2</strain>
    </source>
</reference>
<dbReference type="AlphaFoldDB" id="A0AAX4L492"/>
<dbReference type="GO" id="GO:0016747">
    <property type="term" value="F:acyltransferase activity, transferring groups other than amino-acyl groups"/>
    <property type="evidence" value="ECO:0007669"/>
    <property type="project" value="InterPro"/>
</dbReference>
<name>A0AAX4L492_9CREN</name>
<evidence type="ECO:0000259" key="2">
    <source>
        <dbReference type="Pfam" id="PF00108"/>
    </source>
</evidence>
<dbReference type="SUPFAM" id="SSF53901">
    <property type="entry name" value="Thiolase-like"/>
    <property type="match status" value="2"/>
</dbReference>
<feature type="domain" description="Thiolase N-terminal" evidence="2">
    <location>
        <begin position="18"/>
        <end position="192"/>
    </location>
</feature>
<dbReference type="Pfam" id="PF22691">
    <property type="entry name" value="Thiolase_C_1"/>
    <property type="match status" value="1"/>
</dbReference>
<dbReference type="EMBL" id="CP146016">
    <property type="protein sequence ID" value="WWQ61757.1"/>
    <property type="molecule type" value="Genomic_DNA"/>
</dbReference>
<evidence type="ECO:0000259" key="3">
    <source>
        <dbReference type="Pfam" id="PF22691"/>
    </source>
</evidence>
<evidence type="ECO:0000313" key="4">
    <source>
        <dbReference type="EMBL" id="WWQ61757.1"/>
    </source>
</evidence>
<gene>
    <name evidence="4" type="ORF">V6M85_03995</name>
</gene>
<dbReference type="PANTHER" id="PTHR42870">
    <property type="entry name" value="ACETYL-COA C-ACETYLTRANSFERASE"/>
    <property type="match status" value="1"/>
</dbReference>
<dbReference type="InterPro" id="IPR016039">
    <property type="entry name" value="Thiolase-like"/>
</dbReference>
<organism evidence="4 5">
    <name type="scientific">Sulfolobus tengchongensis</name>
    <dbReference type="NCBI Taxonomy" id="207809"/>
    <lineage>
        <taxon>Archaea</taxon>
        <taxon>Thermoproteota</taxon>
        <taxon>Thermoprotei</taxon>
        <taxon>Sulfolobales</taxon>
        <taxon>Sulfolobaceae</taxon>
        <taxon>Sulfolobus</taxon>
    </lineage>
</organism>
<dbReference type="GeneID" id="89335901"/>
<dbReference type="InterPro" id="IPR055140">
    <property type="entry name" value="Thiolase_C_2"/>
</dbReference>
<dbReference type="PANTHER" id="PTHR42870:SF2">
    <property type="entry name" value="LIPID-TRANSFER PROTEIN, PUTATIVE-RELATED"/>
    <property type="match status" value="1"/>
</dbReference>
<dbReference type="RefSeq" id="WP_338604579.1">
    <property type="nucleotide sequence ID" value="NZ_CP146016.1"/>
</dbReference>
<dbReference type="Proteomes" id="UP001432202">
    <property type="component" value="Chromosome"/>
</dbReference>
<protein>
    <submittedName>
        <fullName evidence="4">Thiolase family protein</fullName>
    </submittedName>
</protein>
<dbReference type="GO" id="GO:0008299">
    <property type="term" value="P:isoprenoid biosynthetic process"/>
    <property type="evidence" value="ECO:0007669"/>
    <property type="project" value="UniProtKB-KW"/>
</dbReference>
<dbReference type="Gene3D" id="3.40.47.10">
    <property type="match status" value="1"/>
</dbReference>
<proteinExistence type="predicted"/>
<dbReference type="InterPro" id="IPR020616">
    <property type="entry name" value="Thiolase_N"/>
</dbReference>
<evidence type="ECO:0000313" key="5">
    <source>
        <dbReference type="Proteomes" id="UP001432202"/>
    </source>
</evidence>
<feature type="domain" description="Thiolase C-terminal" evidence="3">
    <location>
        <begin position="238"/>
        <end position="377"/>
    </location>
</feature>